<dbReference type="InterPro" id="IPR010104">
    <property type="entry name" value="TonB_rcpt_bac"/>
</dbReference>
<feature type="domain" description="TonB-dependent receptor-like beta-barrel" evidence="7">
    <location>
        <begin position="410"/>
        <end position="894"/>
    </location>
</feature>
<dbReference type="EMBL" id="JAGQDD010000004">
    <property type="protein sequence ID" value="MBQ0930472.1"/>
    <property type="molecule type" value="Genomic_DNA"/>
</dbReference>
<keyword evidence="5" id="KW-0798">TonB box</keyword>
<keyword evidence="4" id="KW-0998">Cell outer membrane</keyword>
<evidence type="ECO:0000256" key="6">
    <source>
        <dbReference type="SAM" id="SignalP"/>
    </source>
</evidence>
<evidence type="ECO:0000256" key="2">
    <source>
        <dbReference type="ARBA" id="ARBA00009810"/>
    </source>
</evidence>
<dbReference type="InterPro" id="IPR036942">
    <property type="entry name" value="Beta-barrel_TonB_sf"/>
</dbReference>
<evidence type="ECO:0000256" key="4">
    <source>
        <dbReference type="ARBA" id="ARBA00023237"/>
    </source>
</evidence>
<dbReference type="PANTHER" id="PTHR40980:SF3">
    <property type="entry name" value="TONB-DEPENDENT RECEPTOR-LIKE BETA-BARREL DOMAIN-CONTAINING PROTEIN"/>
    <property type="match status" value="1"/>
</dbReference>
<evidence type="ECO:0000313" key="9">
    <source>
        <dbReference type="EMBL" id="MBQ0930472.1"/>
    </source>
</evidence>
<dbReference type="Pfam" id="PF00593">
    <property type="entry name" value="TonB_dep_Rec_b-barrel"/>
    <property type="match status" value="1"/>
</dbReference>
<keyword evidence="9" id="KW-0675">Receptor</keyword>
<dbReference type="NCBIfam" id="TIGR01782">
    <property type="entry name" value="TonB-Xanth-Caul"/>
    <property type="match status" value="1"/>
</dbReference>
<gene>
    <name evidence="9" type="ORF">KAK03_08215</name>
</gene>
<keyword evidence="3 5" id="KW-0472">Membrane</keyword>
<feature type="signal peptide" evidence="6">
    <location>
        <begin position="1"/>
        <end position="35"/>
    </location>
</feature>
<evidence type="ECO:0000256" key="3">
    <source>
        <dbReference type="ARBA" id="ARBA00023136"/>
    </source>
</evidence>
<comment type="caution">
    <text evidence="9">The sequence shown here is derived from an EMBL/GenBank/DDBJ whole genome shotgun (WGS) entry which is preliminary data.</text>
</comment>
<dbReference type="GO" id="GO:0009279">
    <property type="term" value="C:cell outer membrane"/>
    <property type="evidence" value="ECO:0007669"/>
    <property type="project" value="UniProtKB-SubCell"/>
</dbReference>
<evidence type="ECO:0000259" key="7">
    <source>
        <dbReference type="Pfam" id="PF00593"/>
    </source>
</evidence>
<name>A0A940Y622_9BURK</name>
<dbReference type="PANTHER" id="PTHR40980">
    <property type="entry name" value="PLUG DOMAIN-CONTAINING PROTEIN"/>
    <property type="match status" value="1"/>
</dbReference>
<feature type="chain" id="PRO_5037482785" evidence="6">
    <location>
        <begin position="36"/>
        <end position="927"/>
    </location>
</feature>
<comment type="similarity">
    <text evidence="2 5">Belongs to the TonB-dependent receptor family.</text>
</comment>
<dbReference type="Pfam" id="PF07715">
    <property type="entry name" value="Plug"/>
    <property type="match status" value="1"/>
</dbReference>
<accession>A0A940Y622</accession>
<reference evidence="9 10" key="1">
    <citation type="submission" date="2021-04" db="EMBL/GenBank/DDBJ databases">
        <title>The genome sequence of Ideonella sp. 3Y2.</title>
        <authorList>
            <person name="Liu Y."/>
        </authorList>
    </citation>
    <scope>NUCLEOTIDE SEQUENCE [LARGE SCALE GENOMIC DNA]</scope>
    <source>
        <strain evidence="9 10">3Y2</strain>
    </source>
</reference>
<dbReference type="InterPro" id="IPR012910">
    <property type="entry name" value="Plug_dom"/>
</dbReference>
<proteinExistence type="inferred from homology"/>
<keyword evidence="6" id="KW-0732">Signal</keyword>
<dbReference type="Proteomes" id="UP000676246">
    <property type="component" value="Unassembled WGS sequence"/>
</dbReference>
<dbReference type="Gene3D" id="2.40.170.20">
    <property type="entry name" value="TonB-dependent receptor, beta-barrel domain"/>
    <property type="match status" value="1"/>
</dbReference>
<dbReference type="SUPFAM" id="SSF56935">
    <property type="entry name" value="Porins"/>
    <property type="match status" value="1"/>
</dbReference>
<dbReference type="AlphaFoldDB" id="A0A940Y622"/>
<comment type="subcellular location">
    <subcellularLocation>
        <location evidence="1 5">Cell outer membrane</location>
    </subcellularLocation>
</comment>
<organism evidence="9 10">
    <name type="scientific">Ideonella alba</name>
    <dbReference type="NCBI Taxonomy" id="2824118"/>
    <lineage>
        <taxon>Bacteria</taxon>
        <taxon>Pseudomonadati</taxon>
        <taxon>Pseudomonadota</taxon>
        <taxon>Betaproteobacteria</taxon>
        <taxon>Burkholderiales</taxon>
        <taxon>Sphaerotilaceae</taxon>
        <taxon>Ideonella</taxon>
    </lineage>
</organism>
<keyword evidence="10" id="KW-1185">Reference proteome</keyword>
<protein>
    <submittedName>
        <fullName evidence="9">TonB-dependent receptor</fullName>
    </submittedName>
</protein>
<dbReference type="InterPro" id="IPR037066">
    <property type="entry name" value="Plug_dom_sf"/>
</dbReference>
<dbReference type="InterPro" id="IPR000531">
    <property type="entry name" value="Beta-barrel_TonB"/>
</dbReference>
<evidence type="ECO:0000256" key="1">
    <source>
        <dbReference type="ARBA" id="ARBA00004442"/>
    </source>
</evidence>
<evidence type="ECO:0000259" key="8">
    <source>
        <dbReference type="Pfam" id="PF07715"/>
    </source>
</evidence>
<dbReference type="RefSeq" id="WP_210853240.1">
    <property type="nucleotide sequence ID" value="NZ_JAGQDD010000004.1"/>
</dbReference>
<evidence type="ECO:0000256" key="5">
    <source>
        <dbReference type="RuleBase" id="RU003357"/>
    </source>
</evidence>
<evidence type="ECO:0000313" key="10">
    <source>
        <dbReference type="Proteomes" id="UP000676246"/>
    </source>
</evidence>
<feature type="domain" description="TonB-dependent receptor plug" evidence="8">
    <location>
        <begin position="57"/>
        <end position="160"/>
    </location>
</feature>
<dbReference type="Gene3D" id="2.170.130.10">
    <property type="entry name" value="TonB-dependent receptor, plug domain"/>
    <property type="match status" value="1"/>
</dbReference>
<sequence length="927" mass="98605">MKPQSHPRSRRHCPTPLTATAVGAALLVSAFAAQAQDTQTITVTGIRKGIEDAISVKRNADGVVEAISAEDIGKLPDTTIAESLSRLPGLTTQRTKDGRASSISIRGLGPDFNGYLLNGREQTSIGDSRGVDLSVYPAELISGATVYKTSDASLMTAGLAGTIDTRLINPLDFPNRVIYGSVQKDSTGRGLPNEGSGKRYSLSYIDQFADRTIGLALGFVHSDGTTNQLGTGGWGEATVDATLTNGQVVNGVKIPAPWGAGLDFSSQRVKDDRDGVAAILAYRPNKDFNSQLDLFYSKIKTYTKKQFVKGGLGGPITNATVVNGVATKGTYSNVSLVDYIEGISDNDEVMSAGWRNTLKLQNGWKASVDLSHNSAKRIERDVEAYAGTLTTDTLTFDHTGGGTPRLTLGSPLNYTNANTIAVRDQTGWSGVNYPDGTPVPQAGYTKGPTIEDKVNAIRVDFTKDLSGGMFTDVQFGANYTVRTKDRTSDEGLIVSASGVGRDRIPFPAGSYIEKNVGGTGLDMLTFDPQAGLWAGAKLLRKYNDDILSKTWGVEEKVTTAYAKLNVDTELSGIPVRGNVGLQLVNTDQSSKGYRAEVGSGVVLNNPAKGLSTAGTTYLDVLPSLNLTGDLGDGNQVRLSVSQQIARPTMTDMRNSFAASVDTNAANSTFGKFVGSAGNPELKPFKAKALDLSYEKYFGKKGYLSAAAFYKKLDTYITPQTLVNYDFTKYAQALGLTIPPAGPIGTLTTSVNGNGGNLYGVELTASVPFNLAAAFLDGFGGSISYADTQSSVKLPNVLGKNPNQQVSKADGEIPLPGLSRKNAKLMLYYEKAGFSAFVAQNYRSTYIGSVANDAVGGYPTLRYIEGSSWVSAQVGYEMQEGPLKGLGLRLEGNNLNKPVYRQLKADGKTVDTETKTGASLSLKVNYKF</sequence>